<evidence type="ECO:0000313" key="3">
    <source>
        <dbReference type="Proteomes" id="UP000324104"/>
    </source>
</evidence>
<feature type="transmembrane region" description="Helical" evidence="1">
    <location>
        <begin position="79"/>
        <end position="102"/>
    </location>
</feature>
<reference evidence="2 3" key="1">
    <citation type="submission" date="2019-08" db="EMBL/GenBank/DDBJ databases">
        <title>Archaea genome.</title>
        <authorList>
            <person name="Kajale S."/>
            <person name="Shouche Y."/>
            <person name="Deshpande N."/>
            <person name="Sharma A."/>
        </authorList>
    </citation>
    <scope>NUCLEOTIDE SEQUENCE [LARGE SCALE GENOMIC DNA]</scope>
    <source>
        <strain evidence="2 3">ESP3B_9</strain>
    </source>
</reference>
<evidence type="ECO:0000256" key="1">
    <source>
        <dbReference type="SAM" id="Phobius"/>
    </source>
</evidence>
<protein>
    <recommendedName>
        <fullName evidence="4">DUF3784 domain-containing protein</fullName>
    </recommendedName>
</protein>
<gene>
    <name evidence="2" type="ORF">FYC77_04980</name>
</gene>
<dbReference type="EMBL" id="VTAW01000004">
    <property type="protein sequence ID" value="TYT63002.1"/>
    <property type="molecule type" value="Genomic_DNA"/>
</dbReference>
<name>A0A5D5AT09_9EURY</name>
<feature type="transmembrane region" description="Helical" evidence="1">
    <location>
        <begin position="47"/>
        <end position="67"/>
    </location>
</feature>
<keyword evidence="1" id="KW-0472">Membrane</keyword>
<evidence type="ECO:0008006" key="4">
    <source>
        <dbReference type="Google" id="ProtNLM"/>
    </source>
</evidence>
<keyword evidence="1" id="KW-0812">Transmembrane</keyword>
<keyword evidence="3" id="KW-1185">Reference proteome</keyword>
<dbReference type="RefSeq" id="WP_149080406.1">
    <property type="nucleotide sequence ID" value="NZ_VTAW01000004.1"/>
</dbReference>
<evidence type="ECO:0000313" key="2">
    <source>
        <dbReference type="EMBL" id="TYT63002.1"/>
    </source>
</evidence>
<proteinExistence type="predicted"/>
<dbReference type="AlphaFoldDB" id="A0A5D5AT09"/>
<keyword evidence="1" id="KW-1133">Transmembrane helix</keyword>
<dbReference type="Proteomes" id="UP000324104">
    <property type="component" value="Unassembled WGS sequence"/>
</dbReference>
<comment type="caution">
    <text evidence="2">The sequence shown here is derived from an EMBL/GenBank/DDBJ whole genome shotgun (WGS) entry which is preliminary data.</text>
</comment>
<sequence length="104" mass="11392">MVDFNVVSGLVWLGCGLLILYLGYLIAFRGRAELHGNYDESVDPAYVSRWAGGTALLMGVLVVLYGIQEIYYGFRPYALVGLVVALLVLSYVSKLFAGGFGYQE</sequence>
<organism evidence="2 3">
    <name type="scientific">Natrialba swarupiae</name>
    <dbReference type="NCBI Taxonomy" id="2448032"/>
    <lineage>
        <taxon>Archaea</taxon>
        <taxon>Methanobacteriati</taxon>
        <taxon>Methanobacteriota</taxon>
        <taxon>Stenosarchaea group</taxon>
        <taxon>Halobacteria</taxon>
        <taxon>Halobacteriales</taxon>
        <taxon>Natrialbaceae</taxon>
        <taxon>Natrialba</taxon>
    </lineage>
</organism>
<accession>A0A5D5AT09</accession>
<feature type="transmembrane region" description="Helical" evidence="1">
    <location>
        <begin position="7"/>
        <end position="27"/>
    </location>
</feature>